<evidence type="ECO:0000256" key="2">
    <source>
        <dbReference type="ARBA" id="ARBA00006948"/>
    </source>
</evidence>
<dbReference type="InterPro" id="IPR006904">
    <property type="entry name" value="DUF716"/>
</dbReference>
<dbReference type="PANTHER" id="PTHR46285">
    <property type="entry name" value="PROTEINASE INHIBITOR I4, SERPIN (DUF716)-RELATED"/>
    <property type="match status" value="1"/>
</dbReference>
<comment type="subcellular location">
    <subcellularLocation>
        <location evidence="1">Membrane</location>
        <topology evidence="1">Multi-pass membrane protein</topology>
    </subcellularLocation>
</comment>
<organism evidence="8 9">
    <name type="scientific">Durio zibethinus</name>
    <name type="common">Durian</name>
    <dbReference type="NCBI Taxonomy" id="66656"/>
    <lineage>
        <taxon>Eukaryota</taxon>
        <taxon>Viridiplantae</taxon>
        <taxon>Streptophyta</taxon>
        <taxon>Embryophyta</taxon>
        <taxon>Tracheophyta</taxon>
        <taxon>Spermatophyta</taxon>
        <taxon>Magnoliopsida</taxon>
        <taxon>eudicotyledons</taxon>
        <taxon>Gunneridae</taxon>
        <taxon>Pentapetalae</taxon>
        <taxon>rosids</taxon>
        <taxon>malvids</taxon>
        <taxon>Malvales</taxon>
        <taxon>Malvaceae</taxon>
        <taxon>Helicteroideae</taxon>
        <taxon>Durio</taxon>
    </lineage>
</organism>
<comment type="similarity">
    <text evidence="2">Belongs to the TMEM45 family.</text>
</comment>
<reference evidence="9" key="1">
    <citation type="submission" date="2025-08" db="UniProtKB">
        <authorList>
            <consortium name="RefSeq"/>
        </authorList>
    </citation>
    <scope>IDENTIFICATION</scope>
    <source>
        <tissue evidence="9">Fruit stalk</tissue>
    </source>
</reference>
<name>A0A6P5ZP75_DURZI</name>
<dbReference type="PANTHER" id="PTHR46285:SF3">
    <property type="entry name" value="PROTEINASE INHIBITOR I4, SERPIN (DUF716)"/>
    <property type="match status" value="1"/>
</dbReference>
<feature type="compositionally biased region" description="Acidic residues" evidence="6">
    <location>
        <begin position="277"/>
        <end position="286"/>
    </location>
</feature>
<evidence type="ECO:0000256" key="5">
    <source>
        <dbReference type="ARBA" id="ARBA00023136"/>
    </source>
</evidence>
<feature type="transmembrane region" description="Helical" evidence="7">
    <location>
        <begin position="12"/>
        <end position="31"/>
    </location>
</feature>
<sequence>MGTLVGHVAPGFAFFALGFWHLFNHIRLHFLHPNSYTSSPWFPTSKLRYLELFLIMVGSSISISMELFIGPESHQPFDPDGTIPSNHLHNFEHSSISTTFFIYAAFAILLDKISPKAKYSLTQFLGAVAFAQQLLLFHLHSADHMGVEGQYHLLLQSAIVVSLFTTLMGIGLPKSFIVSFIRSLSILYQGVWLIVMGYMLWTPELIPKGCFIHSEEGHQVVRCSSDEALHRAKSLVNIQFSWTLIAITIFAMSFYLVLVKLYGEHAEYSTLTKEEDLELEEDSDDVESQKESKRGEPTNFIQMGKGYAVMDIER</sequence>
<keyword evidence="4 7" id="KW-1133">Transmembrane helix</keyword>
<dbReference type="AlphaFoldDB" id="A0A6P5ZP75"/>
<evidence type="ECO:0000256" key="7">
    <source>
        <dbReference type="SAM" id="Phobius"/>
    </source>
</evidence>
<keyword evidence="5 7" id="KW-0472">Membrane</keyword>
<feature type="region of interest" description="Disordered" evidence="6">
    <location>
        <begin position="277"/>
        <end position="298"/>
    </location>
</feature>
<feature type="transmembrane region" description="Helical" evidence="7">
    <location>
        <begin position="184"/>
        <end position="201"/>
    </location>
</feature>
<feature type="transmembrane region" description="Helical" evidence="7">
    <location>
        <begin position="91"/>
        <end position="109"/>
    </location>
</feature>
<dbReference type="RefSeq" id="XP_022754337.1">
    <property type="nucleotide sequence ID" value="XM_022898602.1"/>
</dbReference>
<evidence type="ECO:0000256" key="6">
    <source>
        <dbReference type="SAM" id="MobiDB-lite"/>
    </source>
</evidence>
<feature type="transmembrane region" description="Helical" evidence="7">
    <location>
        <begin position="52"/>
        <end position="71"/>
    </location>
</feature>
<feature type="transmembrane region" description="Helical" evidence="7">
    <location>
        <begin position="151"/>
        <end position="172"/>
    </location>
</feature>
<dbReference type="OrthoDB" id="551896at2759"/>
<feature type="transmembrane region" description="Helical" evidence="7">
    <location>
        <begin position="121"/>
        <end position="139"/>
    </location>
</feature>
<evidence type="ECO:0000256" key="3">
    <source>
        <dbReference type="ARBA" id="ARBA00022692"/>
    </source>
</evidence>
<evidence type="ECO:0000313" key="9">
    <source>
        <dbReference type="RefSeq" id="XP_022754337.1"/>
    </source>
</evidence>
<protein>
    <submittedName>
        <fullName evidence="9">Transmembrane protein 45A-like</fullName>
    </submittedName>
</protein>
<keyword evidence="8" id="KW-1185">Reference proteome</keyword>
<evidence type="ECO:0000256" key="1">
    <source>
        <dbReference type="ARBA" id="ARBA00004141"/>
    </source>
</evidence>
<proteinExistence type="inferred from homology"/>
<feature type="transmembrane region" description="Helical" evidence="7">
    <location>
        <begin position="240"/>
        <end position="263"/>
    </location>
</feature>
<dbReference type="Pfam" id="PF04819">
    <property type="entry name" value="DUF716"/>
    <property type="match status" value="1"/>
</dbReference>
<keyword evidence="3 7" id="KW-0812">Transmembrane</keyword>
<evidence type="ECO:0000256" key="4">
    <source>
        <dbReference type="ARBA" id="ARBA00022989"/>
    </source>
</evidence>
<feature type="compositionally biased region" description="Basic and acidic residues" evidence="6">
    <location>
        <begin position="287"/>
        <end position="296"/>
    </location>
</feature>
<gene>
    <name evidence="9" type="primary">LOC111302779</name>
</gene>
<dbReference type="GO" id="GO:0016020">
    <property type="term" value="C:membrane"/>
    <property type="evidence" value="ECO:0007669"/>
    <property type="project" value="UniProtKB-SubCell"/>
</dbReference>
<dbReference type="Proteomes" id="UP000515121">
    <property type="component" value="Unplaced"/>
</dbReference>
<evidence type="ECO:0000313" key="8">
    <source>
        <dbReference type="Proteomes" id="UP000515121"/>
    </source>
</evidence>
<dbReference type="KEGG" id="dzi:111302779"/>
<dbReference type="GeneID" id="111302779"/>
<accession>A0A6P5ZP75</accession>